<protein>
    <submittedName>
        <fullName evidence="2">Uncharacterized protein</fullName>
    </submittedName>
</protein>
<keyword evidence="1" id="KW-0472">Membrane</keyword>
<dbReference type="eggNOG" id="ENOG502RN0C">
    <property type="taxonomic scope" value="Eukaryota"/>
</dbReference>
<feature type="transmembrane region" description="Helical" evidence="1">
    <location>
        <begin position="12"/>
        <end position="37"/>
    </location>
</feature>
<feature type="transmembrane region" description="Helical" evidence="1">
    <location>
        <begin position="49"/>
        <end position="66"/>
    </location>
</feature>
<evidence type="ECO:0000313" key="2">
    <source>
        <dbReference type="EMBL" id="EXJ82360.1"/>
    </source>
</evidence>
<evidence type="ECO:0000313" key="3">
    <source>
        <dbReference type="Proteomes" id="UP000019478"/>
    </source>
</evidence>
<dbReference type="STRING" id="1182542.W9XYE4"/>
<organism evidence="2 3">
    <name type="scientific">Capronia epimyces CBS 606.96</name>
    <dbReference type="NCBI Taxonomy" id="1182542"/>
    <lineage>
        <taxon>Eukaryota</taxon>
        <taxon>Fungi</taxon>
        <taxon>Dikarya</taxon>
        <taxon>Ascomycota</taxon>
        <taxon>Pezizomycotina</taxon>
        <taxon>Eurotiomycetes</taxon>
        <taxon>Chaetothyriomycetidae</taxon>
        <taxon>Chaetothyriales</taxon>
        <taxon>Herpotrichiellaceae</taxon>
        <taxon>Capronia</taxon>
    </lineage>
</organism>
<name>W9XYE4_9EURO</name>
<feature type="transmembrane region" description="Helical" evidence="1">
    <location>
        <begin position="87"/>
        <end position="110"/>
    </location>
</feature>
<reference evidence="2 3" key="1">
    <citation type="submission" date="2013-03" db="EMBL/GenBank/DDBJ databases">
        <title>The Genome Sequence of Capronia epimyces CBS 606.96.</title>
        <authorList>
            <consortium name="The Broad Institute Genomics Platform"/>
            <person name="Cuomo C."/>
            <person name="de Hoog S."/>
            <person name="Gorbushina A."/>
            <person name="Walker B."/>
            <person name="Young S.K."/>
            <person name="Zeng Q."/>
            <person name="Gargeya S."/>
            <person name="Fitzgerald M."/>
            <person name="Haas B."/>
            <person name="Abouelleil A."/>
            <person name="Allen A.W."/>
            <person name="Alvarado L."/>
            <person name="Arachchi H.M."/>
            <person name="Berlin A.M."/>
            <person name="Chapman S.B."/>
            <person name="Gainer-Dewar J."/>
            <person name="Goldberg J."/>
            <person name="Griggs A."/>
            <person name="Gujja S."/>
            <person name="Hansen M."/>
            <person name="Howarth C."/>
            <person name="Imamovic A."/>
            <person name="Ireland A."/>
            <person name="Larimer J."/>
            <person name="McCowan C."/>
            <person name="Murphy C."/>
            <person name="Pearson M."/>
            <person name="Poon T.W."/>
            <person name="Priest M."/>
            <person name="Roberts A."/>
            <person name="Saif S."/>
            <person name="Shea T."/>
            <person name="Sisk P."/>
            <person name="Sykes S."/>
            <person name="Wortman J."/>
            <person name="Nusbaum C."/>
            <person name="Birren B."/>
        </authorList>
    </citation>
    <scope>NUCLEOTIDE SEQUENCE [LARGE SCALE GENOMIC DNA]</scope>
    <source>
        <strain evidence="2 3">CBS 606.96</strain>
    </source>
</reference>
<dbReference type="AlphaFoldDB" id="W9XYE4"/>
<dbReference type="GO" id="GO:0034599">
    <property type="term" value="P:cellular response to oxidative stress"/>
    <property type="evidence" value="ECO:0007669"/>
    <property type="project" value="InterPro"/>
</dbReference>
<sequence>MSRWLLHYSPFAVLVRLCSLSILLTFGCMQVFHFSAATEPDLFKLSRSLLAWITLSIALMLAYFCTQQDISLEMDRDDRRRRQILRLKCLYVISACSLFSLTVLVCLVHVDAVTWSRADMETLIHSIVSRWQKTSAVFKTEL</sequence>
<dbReference type="EMBL" id="AMGY01000005">
    <property type="protein sequence ID" value="EXJ82360.1"/>
    <property type="molecule type" value="Genomic_DNA"/>
</dbReference>
<comment type="caution">
    <text evidence="2">The sequence shown here is derived from an EMBL/GenBank/DDBJ whole genome shotgun (WGS) entry which is preliminary data.</text>
</comment>
<keyword evidence="1" id="KW-0812">Transmembrane</keyword>
<dbReference type="HOGENOM" id="CLU_139871_0_0_1"/>
<dbReference type="InterPro" id="IPR021100">
    <property type="entry name" value="N-glycosylation_EOS1"/>
</dbReference>
<evidence type="ECO:0000256" key="1">
    <source>
        <dbReference type="SAM" id="Phobius"/>
    </source>
</evidence>
<accession>W9XYE4</accession>
<dbReference type="RefSeq" id="XP_007734483.1">
    <property type="nucleotide sequence ID" value="XM_007736293.1"/>
</dbReference>
<dbReference type="OrthoDB" id="10248435at2759"/>
<dbReference type="Pfam" id="PF12326">
    <property type="entry name" value="EOS1"/>
    <property type="match status" value="1"/>
</dbReference>
<dbReference type="GeneID" id="19170283"/>
<dbReference type="GO" id="GO:0005789">
    <property type="term" value="C:endoplasmic reticulum membrane"/>
    <property type="evidence" value="ECO:0007669"/>
    <property type="project" value="InterPro"/>
</dbReference>
<dbReference type="Proteomes" id="UP000019478">
    <property type="component" value="Unassembled WGS sequence"/>
</dbReference>
<dbReference type="PROSITE" id="PS51257">
    <property type="entry name" value="PROKAR_LIPOPROTEIN"/>
    <property type="match status" value="1"/>
</dbReference>
<keyword evidence="3" id="KW-1185">Reference proteome</keyword>
<keyword evidence="1" id="KW-1133">Transmembrane helix</keyword>
<gene>
    <name evidence="2" type="ORF">A1O3_06173</name>
</gene>
<proteinExistence type="predicted"/>